<keyword evidence="8" id="KW-0808">Transferase</keyword>
<evidence type="ECO:0000313" key="18">
    <source>
        <dbReference type="Proteomes" id="UP000467840"/>
    </source>
</evidence>
<keyword evidence="18" id="KW-1185">Reference proteome</keyword>
<accession>A0A6A6K0I9</accession>
<evidence type="ECO:0000256" key="10">
    <source>
        <dbReference type="ARBA" id="ARBA00022692"/>
    </source>
</evidence>
<dbReference type="NCBIfam" id="TIGR00508">
    <property type="entry name" value="bioA"/>
    <property type="match status" value="1"/>
</dbReference>
<dbReference type="InterPro" id="IPR005815">
    <property type="entry name" value="BioA"/>
</dbReference>
<keyword evidence="9" id="KW-0949">S-adenosyl-L-methionine</keyword>
<evidence type="ECO:0000256" key="2">
    <source>
        <dbReference type="ARBA" id="ARBA00001933"/>
    </source>
</evidence>
<keyword evidence="6" id="KW-1003">Cell membrane</keyword>
<evidence type="ECO:0000256" key="15">
    <source>
        <dbReference type="ARBA" id="ARBA00023238"/>
    </source>
</evidence>
<dbReference type="Pfam" id="PF00202">
    <property type="entry name" value="Aminotran_3"/>
    <property type="match status" value="1"/>
</dbReference>
<evidence type="ECO:0000256" key="1">
    <source>
        <dbReference type="ARBA" id="ARBA00001781"/>
    </source>
</evidence>
<dbReference type="GO" id="GO:0005886">
    <property type="term" value="C:plasma membrane"/>
    <property type="evidence" value="ECO:0007669"/>
    <property type="project" value="UniProtKB-SubCell"/>
</dbReference>
<dbReference type="InterPro" id="IPR015424">
    <property type="entry name" value="PyrdxlP-dep_Trfase"/>
</dbReference>
<feature type="transmembrane region" description="Helical" evidence="16">
    <location>
        <begin position="93"/>
        <end position="117"/>
    </location>
</feature>
<dbReference type="AlphaFoldDB" id="A0A6A6K0I9"/>
<dbReference type="InterPro" id="IPR015422">
    <property type="entry name" value="PyrdxlP-dep_Trfase_small"/>
</dbReference>
<dbReference type="UniPathway" id="UPA00078"/>
<evidence type="ECO:0000256" key="6">
    <source>
        <dbReference type="ARBA" id="ARBA00022475"/>
    </source>
</evidence>
<dbReference type="FunFam" id="3.40.640.10:FF:000004">
    <property type="entry name" value="Acetylornithine aminotransferase"/>
    <property type="match status" value="1"/>
</dbReference>
<dbReference type="InterPro" id="IPR017039">
    <property type="entry name" value="Virul_fac_BrkB"/>
</dbReference>
<dbReference type="SUPFAM" id="SSF53383">
    <property type="entry name" value="PLP-dependent transferases"/>
    <property type="match status" value="1"/>
</dbReference>
<dbReference type="GO" id="GO:0009853">
    <property type="term" value="P:photorespiration"/>
    <property type="evidence" value="ECO:0007669"/>
    <property type="project" value="UniProtKB-KW"/>
</dbReference>
<dbReference type="Proteomes" id="UP000467840">
    <property type="component" value="Unassembled WGS sequence"/>
</dbReference>
<keyword evidence="15" id="KW-0601">Photorespiration</keyword>
<evidence type="ECO:0000256" key="13">
    <source>
        <dbReference type="ARBA" id="ARBA00022989"/>
    </source>
</evidence>
<feature type="transmembrane region" description="Helical" evidence="16">
    <location>
        <begin position="50"/>
        <end position="73"/>
    </location>
</feature>
<dbReference type="PANTHER" id="PTHR42684:SF17">
    <property type="entry name" value="ADENOSYLMETHIONINE-8-AMINO-7-OXONONANOATE AMINOTRANSFERASE"/>
    <property type="match status" value="1"/>
</dbReference>
<keyword evidence="12" id="KW-0663">Pyridoxal phosphate</keyword>
<dbReference type="HAMAP" id="MF_00834">
    <property type="entry name" value="BioA"/>
    <property type="match status" value="1"/>
</dbReference>
<evidence type="ECO:0000256" key="14">
    <source>
        <dbReference type="ARBA" id="ARBA00023136"/>
    </source>
</evidence>
<dbReference type="GO" id="GO:0004015">
    <property type="term" value="F:adenosylmethionine-8-amino-7-oxononanoate transaminase activity"/>
    <property type="evidence" value="ECO:0007669"/>
    <property type="project" value="InterPro"/>
</dbReference>
<keyword evidence="10 16" id="KW-0812">Transmembrane</keyword>
<protein>
    <recommendedName>
        <fullName evidence="5">alanine--glyoxylate transaminase</fullName>
        <ecNumber evidence="5">2.6.1.44</ecNumber>
    </recommendedName>
</protein>
<dbReference type="PANTHER" id="PTHR42684">
    <property type="entry name" value="ADENOSYLMETHIONINE-8-AMINO-7-OXONONANOATE AMINOTRANSFERASE"/>
    <property type="match status" value="1"/>
</dbReference>
<evidence type="ECO:0000256" key="7">
    <source>
        <dbReference type="ARBA" id="ARBA00022576"/>
    </source>
</evidence>
<dbReference type="GO" id="GO:0008453">
    <property type="term" value="F:alanine-glyoxylate transaminase activity"/>
    <property type="evidence" value="ECO:0007669"/>
    <property type="project" value="UniProtKB-EC"/>
</dbReference>
<keyword evidence="7" id="KW-0032">Aminotransferase</keyword>
<comment type="subcellular location">
    <subcellularLocation>
        <location evidence="3">Cell membrane</location>
        <topology evidence="3">Multi-pass membrane protein</topology>
    </subcellularLocation>
</comment>
<comment type="pathway">
    <text evidence="4">Cofactor biosynthesis; biotin biosynthesis.</text>
</comment>
<dbReference type="InterPro" id="IPR005814">
    <property type="entry name" value="Aminotrans_3"/>
</dbReference>
<proteinExistence type="inferred from homology"/>
<keyword evidence="11" id="KW-0093">Biotin biosynthesis</keyword>
<name>A0A6A6K0I9_HEVBR</name>
<reference evidence="17 18" key="1">
    <citation type="journal article" date="2020" name="Mol. Plant">
        <title>The Chromosome-Based Rubber Tree Genome Provides New Insights into Spurge Genome Evolution and Rubber Biosynthesis.</title>
        <authorList>
            <person name="Liu J."/>
            <person name="Shi C."/>
            <person name="Shi C.C."/>
            <person name="Li W."/>
            <person name="Zhang Q.J."/>
            <person name="Zhang Y."/>
            <person name="Li K."/>
            <person name="Lu H.F."/>
            <person name="Shi C."/>
            <person name="Zhu S.T."/>
            <person name="Xiao Z.Y."/>
            <person name="Nan H."/>
            <person name="Yue Y."/>
            <person name="Zhu X.G."/>
            <person name="Wu Y."/>
            <person name="Hong X.N."/>
            <person name="Fan G.Y."/>
            <person name="Tong Y."/>
            <person name="Zhang D."/>
            <person name="Mao C.L."/>
            <person name="Liu Y.L."/>
            <person name="Hao S.J."/>
            <person name="Liu W.Q."/>
            <person name="Lv M.Q."/>
            <person name="Zhang H.B."/>
            <person name="Liu Y."/>
            <person name="Hu-Tang G.R."/>
            <person name="Wang J.P."/>
            <person name="Wang J.H."/>
            <person name="Sun Y.H."/>
            <person name="Ni S.B."/>
            <person name="Chen W.B."/>
            <person name="Zhang X.C."/>
            <person name="Jiao Y.N."/>
            <person name="Eichler E.E."/>
            <person name="Li G.H."/>
            <person name="Liu X."/>
            <person name="Gao L.Z."/>
        </authorList>
    </citation>
    <scope>NUCLEOTIDE SEQUENCE [LARGE SCALE GENOMIC DNA]</scope>
    <source>
        <strain evidence="18">cv. GT1</strain>
        <tissue evidence="17">Leaf</tissue>
    </source>
</reference>
<dbReference type="Gene3D" id="3.40.640.10">
    <property type="entry name" value="Type I PLP-dependent aspartate aminotransferase-like (Major domain)"/>
    <property type="match status" value="1"/>
</dbReference>
<evidence type="ECO:0000256" key="12">
    <source>
        <dbReference type="ARBA" id="ARBA00022898"/>
    </source>
</evidence>
<dbReference type="Gene3D" id="3.90.1150.10">
    <property type="entry name" value="Aspartate Aminotransferase, domain 1"/>
    <property type="match status" value="1"/>
</dbReference>
<comment type="caution">
    <text evidence="17">The sequence shown here is derived from an EMBL/GenBank/DDBJ whole genome shotgun (WGS) entry which is preliminary data.</text>
</comment>
<keyword evidence="14 16" id="KW-0472">Membrane</keyword>
<dbReference type="InterPro" id="IPR015421">
    <property type="entry name" value="PyrdxlP-dep_Trfase_major"/>
</dbReference>
<feature type="transmembrane region" description="Helical" evidence="16">
    <location>
        <begin position="129"/>
        <end position="148"/>
    </location>
</feature>
<keyword evidence="13 16" id="KW-1133">Transmembrane helix</keyword>
<evidence type="ECO:0000256" key="4">
    <source>
        <dbReference type="ARBA" id="ARBA00004746"/>
    </source>
</evidence>
<dbReference type="GO" id="GO:0009102">
    <property type="term" value="P:biotin biosynthetic process"/>
    <property type="evidence" value="ECO:0007669"/>
    <property type="project" value="UniProtKB-UniPathway"/>
</dbReference>
<evidence type="ECO:0000256" key="16">
    <source>
        <dbReference type="SAM" id="Phobius"/>
    </source>
</evidence>
<dbReference type="CDD" id="cd00610">
    <property type="entry name" value="OAT_like"/>
    <property type="match status" value="1"/>
</dbReference>
<evidence type="ECO:0000256" key="5">
    <source>
        <dbReference type="ARBA" id="ARBA00013049"/>
    </source>
</evidence>
<sequence>MTSTALNVLDKHEDFLHGLVTSLLSELPHETIAALLPRINEILSGPPQSLLTVAIVGIVWTASSAIEGMRTVLNKAFRVSAPPPYILGRMLSILQFLAIVLVMMFSVLFIVLVPIILDVLDQKWGYLGYVKYTLSEVILCLSVALLYFMVPNTRQRMGVVLPGAVVVTVLWTVSSFTFSWYLSNFRVLHTMYGNLSVVELFGVGKIFSCVASCMFDSENLWLPYNSARSPANAMKVVSGSGCYLQLEDGRRLLDGISSWWSVCHGYSHPYIVTKMREQVERLSHVMLCSGMIHEGACELASRLISLAPQGLHKVFFSDSGSMAVEVAMKIAVQYWHAVGRPQKTNFIAFKNAYHGDSMGCMSVSDPTAIHGTRFCNYYPAQHLFELPTDEQSFALLRSAVERIVHRTAAIIIEPILQAAGGMHIYSPDILALLLKLAREADILLIVDEVATGFGRIGTMFACEQANISPDIMVLGKAITGGMCPLSATLVSSKVCEPFELRSGKLMHGNTFAANPLACAAANASLDLFEDGTLIGRVQAIEERLKRGLEPLKGLKYVYNTRVKGAVAAMEIATDHFDYLRESFLRKLLDFEIWIRPIGNTVYLMPPLIISDVELEHLLTSVCALVHSCKDRLEAVI</sequence>
<organism evidence="17 18">
    <name type="scientific">Hevea brasiliensis</name>
    <name type="common">Para rubber tree</name>
    <name type="synonym">Siphonia brasiliensis</name>
    <dbReference type="NCBI Taxonomy" id="3981"/>
    <lineage>
        <taxon>Eukaryota</taxon>
        <taxon>Viridiplantae</taxon>
        <taxon>Streptophyta</taxon>
        <taxon>Embryophyta</taxon>
        <taxon>Tracheophyta</taxon>
        <taxon>Spermatophyta</taxon>
        <taxon>Magnoliopsida</taxon>
        <taxon>eudicotyledons</taxon>
        <taxon>Gunneridae</taxon>
        <taxon>Pentapetalae</taxon>
        <taxon>rosids</taxon>
        <taxon>fabids</taxon>
        <taxon>Malpighiales</taxon>
        <taxon>Euphorbiaceae</taxon>
        <taxon>Crotonoideae</taxon>
        <taxon>Micrandreae</taxon>
        <taxon>Hevea</taxon>
    </lineage>
</organism>
<dbReference type="InterPro" id="IPR049704">
    <property type="entry name" value="Aminotrans_3_PPA_site"/>
</dbReference>
<dbReference type="EC" id="2.6.1.44" evidence="5"/>
<evidence type="ECO:0000256" key="11">
    <source>
        <dbReference type="ARBA" id="ARBA00022756"/>
    </source>
</evidence>
<evidence type="ECO:0000256" key="9">
    <source>
        <dbReference type="ARBA" id="ARBA00022691"/>
    </source>
</evidence>
<feature type="transmembrane region" description="Helical" evidence="16">
    <location>
        <begin position="160"/>
        <end position="182"/>
    </location>
</feature>
<dbReference type="GO" id="GO:0030170">
    <property type="term" value="F:pyridoxal phosphate binding"/>
    <property type="evidence" value="ECO:0007669"/>
    <property type="project" value="InterPro"/>
</dbReference>
<dbReference type="EMBL" id="JAAGAX010000511">
    <property type="protein sequence ID" value="KAF2281853.1"/>
    <property type="molecule type" value="Genomic_DNA"/>
</dbReference>
<gene>
    <name evidence="17" type="ORF">GH714_042677</name>
</gene>
<evidence type="ECO:0000256" key="3">
    <source>
        <dbReference type="ARBA" id="ARBA00004651"/>
    </source>
</evidence>
<comment type="cofactor">
    <cofactor evidence="2">
        <name>pyridoxal 5'-phosphate</name>
        <dbReference type="ChEBI" id="CHEBI:597326"/>
    </cofactor>
</comment>
<dbReference type="PROSITE" id="PS00600">
    <property type="entry name" value="AA_TRANSFER_CLASS_3"/>
    <property type="match status" value="1"/>
</dbReference>
<dbReference type="Pfam" id="PF03631">
    <property type="entry name" value="Virul_fac_BrkB"/>
    <property type="match status" value="1"/>
</dbReference>
<evidence type="ECO:0000313" key="17">
    <source>
        <dbReference type="EMBL" id="KAF2281853.1"/>
    </source>
</evidence>
<comment type="catalytic activity">
    <reaction evidence="1">
        <text>glyoxylate + L-alanine = glycine + pyruvate</text>
        <dbReference type="Rhea" id="RHEA:24248"/>
        <dbReference type="ChEBI" id="CHEBI:15361"/>
        <dbReference type="ChEBI" id="CHEBI:36655"/>
        <dbReference type="ChEBI" id="CHEBI:57305"/>
        <dbReference type="ChEBI" id="CHEBI:57972"/>
        <dbReference type="EC" id="2.6.1.44"/>
    </reaction>
</comment>
<evidence type="ECO:0000256" key="8">
    <source>
        <dbReference type="ARBA" id="ARBA00022679"/>
    </source>
</evidence>